<feature type="domain" description="C2H2-type" evidence="12">
    <location>
        <begin position="54"/>
        <end position="79"/>
    </location>
</feature>
<dbReference type="OrthoDB" id="6429608at2759"/>
<keyword evidence="4" id="KW-0677">Repeat</keyword>
<dbReference type="Pfam" id="PF00096">
    <property type="entry name" value="zf-C2H2"/>
    <property type="match status" value="2"/>
</dbReference>
<evidence type="ECO:0000256" key="6">
    <source>
        <dbReference type="ARBA" id="ARBA00022833"/>
    </source>
</evidence>
<accession>A0A8X6TSJ8</accession>
<organism evidence="13 14">
    <name type="scientific">Nephila pilipes</name>
    <name type="common">Giant wood spider</name>
    <name type="synonym">Nephila maculata</name>
    <dbReference type="NCBI Taxonomy" id="299642"/>
    <lineage>
        <taxon>Eukaryota</taxon>
        <taxon>Metazoa</taxon>
        <taxon>Ecdysozoa</taxon>
        <taxon>Arthropoda</taxon>
        <taxon>Chelicerata</taxon>
        <taxon>Arachnida</taxon>
        <taxon>Araneae</taxon>
        <taxon>Araneomorphae</taxon>
        <taxon>Entelegynae</taxon>
        <taxon>Araneoidea</taxon>
        <taxon>Nephilidae</taxon>
        <taxon>Nephila</taxon>
    </lineage>
</organism>
<proteinExistence type="inferred from homology"/>
<evidence type="ECO:0000256" key="9">
    <source>
        <dbReference type="ARBA" id="ARBA00023163"/>
    </source>
</evidence>
<dbReference type="GO" id="GO:0005634">
    <property type="term" value="C:nucleus"/>
    <property type="evidence" value="ECO:0007669"/>
    <property type="project" value="UniProtKB-SubCell"/>
</dbReference>
<comment type="similarity">
    <text evidence="2">Belongs to the krueppel C2H2-type zinc-finger protein family.</text>
</comment>
<evidence type="ECO:0000256" key="11">
    <source>
        <dbReference type="PROSITE-ProRule" id="PRU00042"/>
    </source>
</evidence>
<keyword evidence="10" id="KW-0539">Nucleus</keyword>
<keyword evidence="9" id="KW-0804">Transcription</keyword>
<dbReference type="GO" id="GO:0003700">
    <property type="term" value="F:DNA-binding transcription factor activity"/>
    <property type="evidence" value="ECO:0007669"/>
    <property type="project" value="TreeGrafter"/>
</dbReference>
<dbReference type="PANTHER" id="PTHR24404">
    <property type="entry name" value="ZINC FINGER PROTEIN"/>
    <property type="match status" value="1"/>
</dbReference>
<reference evidence="13" key="1">
    <citation type="submission" date="2020-08" db="EMBL/GenBank/DDBJ databases">
        <title>Multicomponent nature underlies the extraordinary mechanical properties of spider dragline silk.</title>
        <authorList>
            <person name="Kono N."/>
            <person name="Nakamura H."/>
            <person name="Mori M."/>
            <person name="Yoshida Y."/>
            <person name="Ohtoshi R."/>
            <person name="Malay A.D."/>
            <person name="Moran D.A.P."/>
            <person name="Tomita M."/>
            <person name="Numata K."/>
            <person name="Arakawa K."/>
        </authorList>
    </citation>
    <scope>NUCLEOTIDE SEQUENCE</scope>
</reference>
<dbReference type="PANTHER" id="PTHR24404:SF114">
    <property type="entry name" value="KLUMPFUSS, ISOFORM B-RELATED"/>
    <property type="match status" value="1"/>
</dbReference>
<keyword evidence="6" id="KW-0862">Zinc</keyword>
<dbReference type="GO" id="GO:0000978">
    <property type="term" value="F:RNA polymerase II cis-regulatory region sequence-specific DNA binding"/>
    <property type="evidence" value="ECO:0007669"/>
    <property type="project" value="TreeGrafter"/>
</dbReference>
<evidence type="ECO:0000259" key="12">
    <source>
        <dbReference type="PROSITE" id="PS50157"/>
    </source>
</evidence>
<dbReference type="FunFam" id="3.30.160.60:FF:001506">
    <property type="entry name" value="Zinc finger protein"/>
    <property type="match status" value="1"/>
</dbReference>
<dbReference type="Gene3D" id="3.30.160.60">
    <property type="entry name" value="Classic Zinc Finger"/>
    <property type="match status" value="2"/>
</dbReference>
<dbReference type="AlphaFoldDB" id="A0A8X6TSJ8"/>
<evidence type="ECO:0000256" key="1">
    <source>
        <dbReference type="ARBA" id="ARBA00004123"/>
    </source>
</evidence>
<dbReference type="Proteomes" id="UP000887013">
    <property type="component" value="Unassembled WGS sequence"/>
</dbReference>
<name>A0A8X6TSJ8_NEPPI</name>
<evidence type="ECO:0000256" key="4">
    <source>
        <dbReference type="ARBA" id="ARBA00022737"/>
    </source>
</evidence>
<evidence type="ECO:0000256" key="8">
    <source>
        <dbReference type="ARBA" id="ARBA00023125"/>
    </source>
</evidence>
<evidence type="ECO:0000313" key="14">
    <source>
        <dbReference type="Proteomes" id="UP000887013"/>
    </source>
</evidence>
<keyword evidence="8" id="KW-0238">DNA-binding</keyword>
<dbReference type="InterPro" id="IPR013087">
    <property type="entry name" value="Znf_C2H2_type"/>
</dbReference>
<evidence type="ECO:0000256" key="10">
    <source>
        <dbReference type="ARBA" id="ARBA00023242"/>
    </source>
</evidence>
<dbReference type="PROSITE" id="PS50157">
    <property type="entry name" value="ZINC_FINGER_C2H2_2"/>
    <property type="match status" value="2"/>
</dbReference>
<protein>
    <recommendedName>
        <fullName evidence="12">C2H2-type domain-containing protein</fullName>
    </recommendedName>
</protein>
<evidence type="ECO:0000256" key="2">
    <source>
        <dbReference type="ARBA" id="ARBA00006991"/>
    </source>
</evidence>
<sequence>MNFFAWDLNMRINRSNPKRWTGNKRHACTECGYSTMRKADLWKHMVVHTGFRPFTCEICSKSFKRKDHLELHIRTHVQY</sequence>
<comment type="subcellular location">
    <subcellularLocation>
        <location evidence="1">Nucleus</location>
    </subcellularLocation>
</comment>
<dbReference type="FunFam" id="3.30.160.60:FF:000100">
    <property type="entry name" value="Zinc finger 45-like"/>
    <property type="match status" value="1"/>
</dbReference>
<comment type="caution">
    <text evidence="13">The sequence shown here is derived from an EMBL/GenBank/DDBJ whole genome shotgun (WGS) entry which is preliminary data.</text>
</comment>
<evidence type="ECO:0000256" key="5">
    <source>
        <dbReference type="ARBA" id="ARBA00022771"/>
    </source>
</evidence>
<evidence type="ECO:0000313" key="13">
    <source>
        <dbReference type="EMBL" id="GFT42333.1"/>
    </source>
</evidence>
<keyword evidence="3" id="KW-0479">Metal-binding</keyword>
<keyword evidence="14" id="KW-1185">Reference proteome</keyword>
<dbReference type="SUPFAM" id="SSF57667">
    <property type="entry name" value="beta-beta-alpha zinc fingers"/>
    <property type="match status" value="1"/>
</dbReference>
<dbReference type="PROSITE" id="PS00028">
    <property type="entry name" value="ZINC_FINGER_C2H2_1"/>
    <property type="match status" value="1"/>
</dbReference>
<dbReference type="InterPro" id="IPR036236">
    <property type="entry name" value="Znf_C2H2_sf"/>
</dbReference>
<dbReference type="GO" id="GO:0008270">
    <property type="term" value="F:zinc ion binding"/>
    <property type="evidence" value="ECO:0007669"/>
    <property type="project" value="UniProtKB-KW"/>
</dbReference>
<dbReference type="InterPro" id="IPR050589">
    <property type="entry name" value="Ikaros_C2H2-ZF"/>
</dbReference>
<gene>
    <name evidence="13" type="ORF">NPIL_658551</name>
</gene>
<keyword evidence="5 11" id="KW-0863">Zinc-finger</keyword>
<dbReference type="SMART" id="SM00355">
    <property type="entry name" value="ZnF_C2H2"/>
    <property type="match status" value="2"/>
</dbReference>
<evidence type="ECO:0000256" key="7">
    <source>
        <dbReference type="ARBA" id="ARBA00023015"/>
    </source>
</evidence>
<evidence type="ECO:0000256" key="3">
    <source>
        <dbReference type="ARBA" id="ARBA00022723"/>
    </source>
</evidence>
<feature type="domain" description="C2H2-type" evidence="12">
    <location>
        <begin position="26"/>
        <end position="53"/>
    </location>
</feature>
<keyword evidence="7" id="KW-0805">Transcription regulation</keyword>
<dbReference type="EMBL" id="BMAW01063889">
    <property type="protein sequence ID" value="GFT42333.1"/>
    <property type="molecule type" value="Genomic_DNA"/>
</dbReference>
<dbReference type="GO" id="GO:0006357">
    <property type="term" value="P:regulation of transcription by RNA polymerase II"/>
    <property type="evidence" value="ECO:0007669"/>
    <property type="project" value="TreeGrafter"/>
</dbReference>